<name>A0AAV7UYW1_PLEWA</name>
<feature type="compositionally biased region" description="Basic and acidic residues" evidence="1">
    <location>
        <begin position="102"/>
        <end position="112"/>
    </location>
</feature>
<evidence type="ECO:0000313" key="3">
    <source>
        <dbReference type="Proteomes" id="UP001066276"/>
    </source>
</evidence>
<evidence type="ECO:0000256" key="1">
    <source>
        <dbReference type="SAM" id="MobiDB-lite"/>
    </source>
</evidence>
<feature type="compositionally biased region" description="Low complexity" evidence="1">
    <location>
        <begin position="139"/>
        <end position="151"/>
    </location>
</feature>
<comment type="caution">
    <text evidence="2">The sequence shown here is derived from an EMBL/GenBank/DDBJ whole genome shotgun (WGS) entry which is preliminary data.</text>
</comment>
<feature type="region of interest" description="Disordered" evidence="1">
    <location>
        <begin position="61"/>
        <end position="80"/>
    </location>
</feature>
<reference evidence="2" key="1">
    <citation type="journal article" date="2022" name="bioRxiv">
        <title>Sequencing and chromosome-scale assembly of the giantPleurodeles waltlgenome.</title>
        <authorList>
            <person name="Brown T."/>
            <person name="Elewa A."/>
            <person name="Iarovenko S."/>
            <person name="Subramanian E."/>
            <person name="Araus A.J."/>
            <person name="Petzold A."/>
            <person name="Susuki M."/>
            <person name="Suzuki K.-i.T."/>
            <person name="Hayashi T."/>
            <person name="Toyoda A."/>
            <person name="Oliveira C."/>
            <person name="Osipova E."/>
            <person name="Leigh N.D."/>
            <person name="Simon A."/>
            <person name="Yun M.H."/>
        </authorList>
    </citation>
    <scope>NUCLEOTIDE SEQUENCE</scope>
    <source>
        <strain evidence="2">20211129_DDA</strain>
        <tissue evidence="2">Liver</tissue>
    </source>
</reference>
<proteinExistence type="predicted"/>
<evidence type="ECO:0000313" key="2">
    <source>
        <dbReference type="EMBL" id="KAJ1193275.1"/>
    </source>
</evidence>
<feature type="region of interest" description="Disordered" evidence="1">
    <location>
        <begin position="88"/>
        <end position="151"/>
    </location>
</feature>
<dbReference type="AlphaFoldDB" id="A0AAV7UYW1"/>
<dbReference type="Proteomes" id="UP001066276">
    <property type="component" value="Chromosome 2_2"/>
</dbReference>
<sequence length="151" mass="16908">MQQKDLKDTPDFFGLQDIEPQEELHKATAAKEEAFSISESELEAEEGIQIPLAQHVVSTKIPRKHSASTETKAIGPPLPVDIDRHQMIAKDALPSGSAPKAQPKDSSHKMDSKVLVQTQPGCLRSQQLRHRAFRHPTENILQNRNQNILQH</sequence>
<gene>
    <name evidence="2" type="ORF">NDU88_002576</name>
</gene>
<keyword evidence="3" id="KW-1185">Reference proteome</keyword>
<dbReference type="EMBL" id="JANPWB010000004">
    <property type="protein sequence ID" value="KAJ1193275.1"/>
    <property type="molecule type" value="Genomic_DNA"/>
</dbReference>
<protein>
    <submittedName>
        <fullName evidence="2">Uncharacterized protein</fullName>
    </submittedName>
</protein>
<organism evidence="2 3">
    <name type="scientific">Pleurodeles waltl</name>
    <name type="common">Iberian ribbed newt</name>
    <dbReference type="NCBI Taxonomy" id="8319"/>
    <lineage>
        <taxon>Eukaryota</taxon>
        <taxon>Metazoa</taxon>
        <taxon>Chordata</taxon>
        <taxon>Craniata</taxon>
        <taxon>Vertebrata</taxon>
        <taxon>Euteleostomi</taxon>
        <taxon>Amphibia</taxon>
        <taxon>Batrachia</taxon>
        <taxon>Caudata</taxon>
        <taxon>Salamandroidea</taxon>
        <taxon>Salamandridae</taxon>
        <taxon>Pleurodelinae</taxon>
        <taxon>Pleurodeles</taxon>
    </lineage>
</organism>
<accession>A0AAV7UYW1</accession>
<feature type="compositionally biased region" description="Polar residues" evidence="1">
    <location>
        <begin position="115"/>
        <end position="126"/>
    </location>
</feature>